<keyword evidence="5" id="KW-1185">Reference proteome</keyword>
<evidence type="ECO:0008006" key="6">
    <source>
        <dbReference type="Google" id="ProtNLM"/>
    </source>
</evidence>
<gene>
    <name evidence="4" type="ORF">BD310DRAFT_917691</name>
</gene>
<dbReference type="PANTHER" id="PTHR12475">
    <property type="match status" value="1"/>
</dbReference>
<feature type="transmembrane region" description="Helical" evidence="3">
    <location>
        <begin position="7"/>
        <end position="24"/>
    </location>
</feature>
<proteinExistence type="inferred from homology"/>
<accession>A0A4Q9Q6E5</accession>
<evidence type="ECO:0000256" key="1">
    <source>
        <dbReference type="ARBA" id="ARBA00038476"/>
    </source>
</evidence>
<dbReference type="InterPro" id="IPR029069">
    <property type="entry name" value="HotDog_dom_sf"/>
</dbReference>
<dbReference type="EMBL" id="ML145091">
    <property type="protein sequence ID" value="TBU63043.1"/>
    <property type="molecule type" value="Genomic_DNA"/>
</dbReference>
<comment type="similarity">
    <text evidence="1">Belongs to the lcsJ thioesterase family.</text>
</comment>
<dbReference type="SUPFAM" id="SSF54637">
    <property type="entry name" value="Thioesterase/thiol ester dehydrase-isomerase"/>
    <property type="match status" value="1"/>
</dbReference>
<reference evidence="4 5" key="1">
    <citation type="submission" date="2019-01" db="EMBL/GenBank/DDBJ databases">
        <title>Draft genome sequences of three monokaryotic isolates of the white-rot basidiomycete fungus Dichomitus squalens.</title>
        <authorList>
            <consortium name="DOE Joint Genome Institute"/>
            <person name="Lopez S.C."/>
            <person name="Andreopoulos B."/>
            <person name="Pangilinan J."/>
            <person name="Lipzen A."/>
            <person name="Riley R."/>
            <person name="Ahrendt S."/>
            <person name="Ng V."/>
            <person name="Barry K."/>
            <person name="Daum C."/>
            <person name="Grigoriev I.V."/>
            <person name="Hilden K.S."/>
            <person name="Makela M.R."/>
            <person name="de Vries R.P."/>
        </authorList>
    </citation>
    <scope>NUCLEOTIDE SEQUENCE [LARGE SCALE GENOMIC DNA]</scope>
    <source>
        <strain evidence="4 5">CBS 464.89</strain>
    </source>
</reference>
<feature type="transmembrane region" description="Helical" evidence="3">
    <location>
        <begin position="53"/>
        <end position="75"/>
    </location>
</feature>
<keyword evidence="3" id="KW-1133">Transmembrane helix</keyword>
<evidence type="ECO:0000313" key="4">
    <source>
        <dbReference type="EMBL" id="TBU63043.1"/>
    </source>
</evidence>
<dbReference type="PANTHER" id="PTHR12475:SF4">
    <property type="entry name" value="PROTEIN THEM6"/>
    <property type="match status" value="1"/>
</dbReference>
<keyword evidence="3" id="KW-0472">Membrane</keyword>
<dbReference type="Proteomes" id="UP000292082">
    <property type="component" value="Unassembled WGS sequence"/>
</dbReference>
<sequence length="410" mass="45515">MMAGTRFLYVCLLTIMAAGLSIVSQKFGGFRGVDLARVLASRPFEYAPKVVKYFVLLLFLVNVRSWPLAWHFYVWRPVFQLRGRYYLHTLRHSLSPARIRQQKKLEWLENLSPVGRNPFDLTVTYHTWAGPDDCDFNLHLSNSSYPKHLDGARFKLALQLSPTFFRTGGWMGLGATHFTFLREIPMFSRYEMRASILSWDSKWIFVATRFVTKPKKGKVKAKKAVAPPTSSGSPSADGAPNASLHTATGVVSGTATPQVVNGTNGNPNLASLAAQIVDRPEPDGATVHCLAISEVVGKIGRITVPPGLILAVDGFSRAPDVPGAQAWSHANPPPHWETVRKLRGHASPDGSAKKGSLTVLRDFYTGRWREVPEGERWWEDALGGEVEERRLRGLGCMQALRKGVEEARTI</sequence>
<name>A0A4Q9Q6E5_9APHY</name>
<evidence type="ECO:0000256" key="2">
    <source>
        <dbReference type="SAM" id="MobiDB-lite"/>
    </source>
</evidence>
<keyword evidence="3" id="KW-0812">Transmembrane</keyword>
<feature type="region of interest" description="Disordered" evidence="2">
    <location>
        <begin position="218"/>
        <end position="245"/>
    </location>
</feature>
<dbReference type="Pfam" id="PF13279">
    <property type="entry name" value="4HBT_2"/>
    <property type="match status" value="1"/>
</dbReference>
<dbReference type="AlphaFoldDB" id="A0A4Q9Q6E5"/>
<evidence type="ECO:0000313" key="5">
    <source>
        <dbReference type="Proteomes" id="UP000292082"/>
    </source>
</evidence>
<dbReference type="Gene3D" id="3.10.129.10">
    <property type="entry name" value="Hotdog Thioesterase"/>
    <property type="match status" value="1"/>
</dbReference>
<dbReference type="InterPro" id="IPR051490">
    <property type="entry name" value="THEM6_lcsJ_thioesterase"/>
</dbReference>
<dbReference type="CDD" id="cd00586">
    <property type="entry name" value="4HBT"/>
    <property type="match status" value="1"/>
</dbReference>
<protein>
    <recommendedName>
        <fullName evidence="6">Thioesterase-like superfamily-domain-containing protein</fullName>
    </recommendedName>
</protein>
<organism evidence="4 5">
    <name type="scientific">Dichomitus squalens</name>
    <dbReference type="NCBI Taxonomy" id="114155"/>
    <lineage>
        <taxon>Eukaryota</taxon>
        <taxon>Fungi</taxon>
        <taxon>Dikarya</taxon>
        <taxon>Basidiomycota</taxon>
        <taxon>Agaricomycotina</taxon>
        <taxon>Agaricomycetes</taxon>
        <taxon>Polyporales</taxon>
        <taxon>Polyporaceae</taxon>
        <taxon>Dichomitus</taxon>
    </lineage>
</organism>
<evidence type="ECO:0000256" key="3">
    <source>
        <dbReference type="SAM" id="Phobius"/>
    </source>
</evidence>